<keyword evidence="3" id="KW-0328">Glycosyltransferase</keyword>
<comment type="subcellular location">
    <subcellularLocation>
        <location evidence="1">Cell membrane</location>
    </subcellularLocation>
</comment>
<dbReference type="Gene3D" id="3.90.550.10">
    <property type="entry name" value="Spore Coat Polysaccharide Biosynthesis Protein SpsA, Chain A"/>
    <property type="match status" value="1"/>
</dbReference>
<dbReference type="HOGENOM" id="CLU_025996_17_2_0"/>
<dbReference type="PANTHER" id="PTHR43646">
    <property type="entry name" value="GLYCOSYLTRANSFERASE"/>
    <property type="match status" value="1"/>
</dbReference>
<dbReference type="Proteomes" id="UP000007718">
    <property type="component" value="Plasmid pDEIPR01"/>
</dbReference>
<evidence type="ECO:0000313" key="8">
    <source>
        <dbReference type="Proteomes" id="UP000007718"/>
    </source>
</evidence>
<organism evidence="7 8">
    <name type="scientific">Deinococcus proteolyticus (strain ATCC 35074 / DSM 20540 / JCM 6276 / NBRC 101906 / NCIMB 13154 / VKM Ac-1939 / CCM 2703 / MRP)</name>
    <dbReference type="NCBI Taxonomy" id="693977"/>
    <lineage>
        <taxon>Bacteria</taxon>
        <taxon>Thermotogati</taxon>
        <taxon>Deinococcota</taxon>
        <taxon>Deinococci</taxon>
        <taxon>Deinococcales</taxon>
        <taxon>Deinococcaceae</taxon>
        <taxon>Deinococcus</taxon>
    </lineage>
</organism>
<keyword evidence="5" id="KW-0472">Membrane</keyword>
<evidence type="ECO:0000256" key="2">
    <source>
        <dbReference type="ARBA" id="ARBA00022475"/>
    </source>
</evidence>
<feature type="domain" description="Glycosyltransferase 2-like" evidence="6">
    <location>
        <begin position="15"/>
        <end position="145"/>
    </location>
</feature>
<evidence type="ECO:0000256" key="1">
    <source>
        <dbReference type="ARBA" id="ARBA00004236"/>
    </source>
</evidence>
<dbReference type="InterPro" id="IPR001173">
    <property type="entry name" value="Glyco_trans_2-like"/>
</dbReference>
<sequence length="369" mass="39727">MSDLCCAPPPHSTVVALPARNEAQGIGTALRALGTQRDGAGQPLPVQAVLLVNNTTDQTAALARLEAAQWPQLQLLVREEHWDTAQGGVVEARRRALDWAASLAGPAGIIVSTDADTRPDPGWLWQLTAPLRTGAVQASAGRILLDPAERAALPPAVRRTHLLDSGYRWWAGALTARLNPDPCDPWPRHWQHFGASLALTVRAYRAVGGIPDVPALEDLALVQALRQQDLTLRHTPAARVYTSARRSGRVAVGLSTQLQEWASGPESWRVPGGAEVAALARAEAALHRAWQGRAVCAAELAELWQLAPGELAGALRLPHFGQVLERAHQMRQAGAWGRQFPAVPVEQALREVRAELARLGPQPGWPGVR</sequence>
<dbReference type="Pfam" id="PF00535">
    <property type="entry name" value="Glycos_transf_2"/>
    <property type="match status" value="1"/>
</dbReference>
<evidence type="ECO:0000256" key="4">
    <source>
        <dbReference type="ARBA" id="ARBA00022679"/>
    </source>
</evidence>
<dbReference type="GO" id="GO:0005886">
    <property type="term" value="C:plasma membrane"/>
    <property type="evidence" value="ECO:0007669"/>
    <property type="project" value="UniProtKB-SubCell"/>
</dbReference>
<keyword evidence="8" id="KW-1185">Reference proteome</keyword>
<geneLocation type="plasmid" evidence="7 8">
    <name>pDEIPR01</name>
</geneLocation>
<keyword evidence="2" id="KW-1003">Cell membrane</keyword>
<evidence type="ECO:0000256" key="5">
    <source>
        <dbReference type="ARBA" id="ARBA00023136"/>
    </source>
</evidence>
<proteinExistence type="predicted"/>
<dbReference type="KEGG" id="dpt:Deipr_2226"/>
<gene>
    <name evidence="7" type="ordered locus">Deipr_2226</name>
</gene>
<evidence type="ECO:0000259" key="6">
    <source>
        <dbReference type="Pfam" id="PF00535"/>
    </source>
</evidence>
<dbReference type="PANTHER" id="PTHR43646:SF2">
    <property type="entry name" value="GLYCOSYLTRANSFERASE 2-LIKE DOMAIN-CONTAINING PROTEIN"/>
    <property type="match status" value="1"/>
</dbReference>
<protein>
    <submittedName>
        <fullName evidence="7">Glycosyl transferase family 2</fullName>
    </submittedName>
</protein>
<dbReference type="RefSeq" id="WP_013623085.1">
    <property type="nucleotide sequence ID" value="NC_015169.1"/>
</dbReference>
<name>F0RPP7_DEIPM</name>
<keyword evidence="4 7" id="KW-0808">Transferase</keyword>
<keyword evidence="7" id="KW-0614">Plasmid</keyword>
<dbReference type="EMBL" id="CP002537">
    <property type="protein sequence ID" value="ADY27353.1"/>
    <property type="molecule type" value="Genomic_DNA"/>
</dbReference>
<evidence type="ECO:0000313" key="7">
    <source>
        <dbReference type="EMBL" id="ADY27353.1"/>
    </source>
</evidence>
<dbReference type="GO" id="GO:0016757">
    <property type="term" value="F:glycosyltransferase activity"/>
    <property type="evidence" value="ECO:0007669"/>
    <property type="project" value="UniProtKB-KW"/>
</dbReference>
<evidence type="ECO:0000256" key="3">
    <source>
        <dbReference type="ARBA" id="ARBA00022676"/>
    </source>
</evidence>
<dbReference type="InterPro" id="IPR029044">
    <property type="entry name" value="Nucleotide-diphossugar_trans"/>
</dbReference>
<reference evidence="7 8" key="1">
    <citation type="submission" date="2011-02" db="EMBL/GenBank/DDBJ databases">
        <title>The complete sequence of plasmid1 of Deinococcus proteolyticus DSM 20540.</title>
        <authorList>
            <consortium name="US DOE Joint Genome Institute (JGI-PGF)"/>
            <person name="Lucas S."/>
            <person name="Copeland A."/>
            <person name="Lapidus A."/>
            <person name="Bruce D."/>
            <person name="Goodwin L."/>
            <person name="Pitluck S."/>
            <person name="Kyrpides N."/>
            <person name="Mavromatis K."/>
            <person name="Pagani I."/>
            <person name="Ivanova N."/>
            <person name="Ovchinnikova G."/>
            <person name="Zeytun A."/>
            <person name="Detter J.C."/>
            <person name="Han C."/>
            <person name="Land M."/>
            <person name="Hauser L."/>
            <person name="Markowitz V."/>
            <person name="Cheng J.-F."/>
            <person name="Hugenholtz P."/>
            <person name="Woyke T."/>
            <person name="Wu D."/>
            <person name="Pukall R."/>
            <person name="Steenblock K."/>
            <person name="Brambilla E."/>
            <person name="Klenk H.-P."/>
            <person name="Eisen J.A."/>
        </authorList>
    </citation>
    <scope>NUCLEOTIDE SEQUENCE [LARGE SCALE GENOMIC DNA]</scope>
    <source>
        <strain evidence="8">ATCC 35074 / DSM 20540 / JCM 6276 / NBRC 101906 / NCIMB 13154 / VKM Ac-1939 / CCM 2703 / MRP</strain>
        <plasmid evidence="8">Plasmid pDEIPR01</plasmid>
    </source>
</reference>
<dbReference type="SUPFAM" id="SSF53448">
    <property type="entry name" value="Nucleotide-diphospho-sugar transferases"/>
    <property type="match status" value="1"/>
</dbReference>
<dbReference type="AlphaFoldDB" id="F0RPP7"/>
<accession>F0RPP7</accession>